<organism evidence="1 2">
    <name type="scientific">Segatella copri</name>
    <dbReference type="NCBI Taxonomy" id="165179"/>
    <lineage>
        <taxon>Bacteria</taxon>
        <taxon>Pseudomonadati</taxon>
        <taxon>Bacteroidota</taxon>
        <taxon>Bacteroidia</taxon>
        <taxon>Bacteroidales</taxon>
        <taxon>Prevotellaceae</taxon>
        <taxon>Segatella</taxon>
    </lineage>
</organism>
<dbReference type="EMBL" id="QSSA01000041">
    <property type="protein sequence ID" value="RGL55323.1"/>
    <property type="molecule type" value="Genomic_DNA"/>
</dbReference>
<reference evidence="1 2" key="1">
    <citation type="submission" date="2018-08" db="EMBL/GenBank/DDBJ databases">
        <title>A genome reference for cultivated species of the human gut microbiota.</title>
        <authorList>
            <person name="Zou Y."/>
            <person name="Xue W."/>
            <person name="Luo G."/>
        </authorList>
    </citation>
    <scope>NUCLEOTIDE SEQUENCE [LARGE SCALE GENOMIC DNA]</scope>
    <source>
        <strain evidence="1 2">TF06-40</strain>
    </source>
</reference>
<evidence type="ECO:0000313" key="1">
    <source>
        <dbReference type="EMBL" id="RGL55323.1"/>
    </source>
</evidence>
<protein>
    <submittedName>
        <fullName evidence="1">Transcriptional regulator</fullName>
    </submittedName>
</protein>
<gene>
    <name evidence="1" type="ORF">DXC61_14000</name>
</gene>
<proteinExistence type="predicted"/>
<evidence type="ECO:0000313" key="2">
    <source>
        <dbReference type="Proteomes" id="UP000261187"/>
    </source>
</evidence>
<dbReference type="AlphaFoldDB" id="A0AA92VTN0"/>
<name>A0AA92VTN0_9BACT</name>
<accession>A0AA92VTN0</accession>
<comment type="caution">
    <text evidence="1">The sequence shown here is derived from an EMBL/GenBank/DDBJ whole genome shotgun (WGS) entry which is preliminary data.</text>
</comment>
<dbReference type="Proteomes" id="UP000261187">
    <property type="component" value="Unassembled WGS sequence"/>
</dbReference>
<sequence>MYYLSVYVKSFKELFLYSLEILYFSKASAKVQTISETTKYFQEKV</sequence>